<dbReference type="Gene3D" id="1.10.10.2360">
    <property type="match status" value="1"/>
</dbReference>
<dbReference type="InterPro" id="IPR007230">
    <property type="entry name" value="Nup98_auto-Pept-S59_dom"/>
</dbReference>
<evidence type="ECO:0000256" key="8">
    <source>
        <dbReference type="ARBA" id="ARBA00023242"/>
    </source>
</evidence>
<dbReference type="Gene3D" id="3.30.1610.10">
    <property type="entry name" value="Peptidase S59, nucleoporin"/>
    <property type="match status" value="1"/>
</dbReference>
<sequence length="282" mass="32798">MNDLYSNINDTIYKLNPEVEKYGTQVKDFHPTIVRDYYCEPPCDYSFQSICAIPEYSRFSQEELRLIDYRNFALRRNTSLFERAEDCSKISSFSTERQSSQSQSQSQSQGQSQIQSQNQSQSQSLSQSQSNRLNAKGYYTLPSLDSLRQLLLLPQPHGTTVISRFRIVRPGFGEVVYDQIDLGEFEPEDLERIAGDLVVIEPMYLAVCPRLKNTHTLQGPVTVMLENCFTTEIYSDIVVKDPFHPTYQEFVNYLKARKHTRFIDYIGWNGQWKFRVNMISQL</sequence>
<dbReference type="Proteomes" id="UP001448207">
    <property type="component" value="Unassembled WGS sequence"/>
</dbReference>
<keyword evidence="5" id="KW-0653">Protein transport</keyword>
<dbReference type="PANTHER" id="PTHR23198">
    <property type="entry name" value="NUCLEOPORIN"/>
    <property type="match status" value="1"/>
</dbReference>
<evidence type="ECO:0000256" key="4">
    <source>
        <dbReference type="ARBA" id="ARBA00022816"/>
    </source>
</evidence>
<organism evidence="11 12">
    <name type="scientific">Phycomyces blakesleeanus</name>
    <dbReference type="NCBI Taxonomy" id="4837"/>
    <lineage>
        <taxon>Eukaryota</taxon>
        <taxon>Fungi</taxon>
        <taxon>Fungi incertae sedis</taxon>
        <taxon>Mucoromycota</taxon>
        <taxon>Mucoromycotina</taxon>
        <taxon>Mucoromycetes</taxon>
        <taxon>Mucorales</taxon>
        <taxon>Phycomycetaceae</taxon>
        <taxon>Phycomyces</taxon>
    </lineage>
</organism>
<keyword evidence="6" id="KW-0811">Translocation</keyword>
<gene>
    <name evidence="11" type="ORF">J3Q64DRAFT_1705997</name>
</gene>
<dbReference type="SUPFAM" id="SSF82215">
    <property type="entry name" value="C-terminal autoproteolytic domain of nucleoporin nup98"/>
    <property type="match status" value="1"/>
</dbReference>
<proteinExistence type="inferred from homology"/>
<evidence type="ECO:0000256" key="7">
    <source>
        <dbReference type="ARBA" id="ARBA00023132"/>
    </source>
</evidence>
<dbReference type="PROSITE" id="PS51434">
    <property type="entry name" value="NUP_C"/>
    <property type="match status" value="1"/>
</dbReference>
<keyword evidence="7" id="KW-0906">Nuclear pore complex</keyword>
<keyword evidence="3" id="KW-0813">Transport</keyword>
<keyword evidence="12" id="KW-1185">Reference proteome</keyword>
<evidence type="ECO:0000256" key="9">
    <source>
        <dbReference type="SAM" id="MobiDB-lite"/>
    </source>
</evidence>
<evidence type="ECO:0000256" key="6">
    <source>
        <dbReference type="ARBA" id="ARBA00023010"/>
    </source>
</evidence>
<feature type="region of interest" description="Disordered" evidence="9">
    <location>
        <begin position="92"/>
        <end position="127"/>
    </location>
</feature>
<comment type="similarity">
    <text evidence="2">Belongs to the nucleoporin GLFG family.</text>
</comment>
<reference evidence="11 12" key="1">
    <citation type="submission" date="2024-04" db="EMBL/GenBank/DDBJ databases">
        <title>Symmetric and asymmetric DNA N6-adenine methylation regulates different biological responses in Mucorales.</title>
        <authorList>
            <consortium name="Lawrence Berkeley National Laboratory"/>
            <person name="Lax C."/>
            <person name="Mondo S.J."/>
            <person name="Osorio-Concepcion M."/>
            <person name="Muszewska A."/>
            <person name="Corrochano-Luque M."/>
            <person name="Gutierrez G."/>
            <person name="Riley R."/>
            <person name="Lipzen A."/>
            <person name="Guo J."/>
            <person name="Hundley H."/>
            <person name="Amirebrahimi M."/>
            <person name="Ng V."/>
            <person name="Lorenzo-Gutierrez D."/>
            <person name="Binder U."/>
            <person name="Yang J."/>
            <person name="Song Y."/>
            <person name="Canovas D."/>
            <person name="Navarro E."/>
            <person name="Freitag M."/>
            <person name="Gabaldon T."/>
            <person name="Grigoriev I.V."/>
            <person name="Corrochano L.M."/>
            <person name="Nicolas F.E."/>
            <person name="Garre V."/>
        </authorList>
    </citation>
    <scope>NUCLEOTIDE SEQUENCE [LARGE SCALE GENOMIC DNA]</scope>
    <source>
        <strain evidence="11 12">L51</strain>
    </source>
</reference>
<comment type="caution">
    <text evidence="11">The sequence shown here is derived from an EMBL/GenBank/DDBJ whole genome shotgun (WGS) entry which is preliminary data.</text>
</comment>
<evidence type="ECO:0000259" key="10">
    <source>
        <dbReference type="PROSITE" id="PS51434"/>
    </source>
</evidence>
<evidence type="ECO:0000256" key="2">
    <source>
        <dbReference type="ARBA" id="ARBA00008926"/>
    </source>
</evidence>
<dbReference type="PANTHER" id="PTHR23198:SF6">
    <property type="entry name" value="NUCLEAR PORE COMPLEX PROTEIN NUP98-NUP96"/>
    <property type="match status" value="1"/>
</dbReference>
<dbReference type="Pfam" id="PF04096">
    <property type="entry name" value="Nucleoporin2"/>
    <property type="match status" value="1"/>
</dbReference>
<comment type="subcellular location">
    <subcellularLocation>
        <location evidence="1">Nucleus</location>
        <location evidence="1">Nuclear pore complex</location>
    </subcellularLocation>
</comment>
<accession>A0ABR3BBI5</accession>
<protein>
    <recommendedName>
        <fullName evidence="10">Peptidase S59 domain-containing protein</fullName>
    </recommendedName>
</protein>
<feature type="domain" description="Peptidase S59" evidence="10">
    <location>
        <begin position="135"/>
        <end position="279"/>
    </location>
</feature>
<evidence type="ECO:0000313" key="12">
    <source>
        <dbReference type="Proteomes" id="UP001448207"/>
    </source>
</evidence>
<evidence type="ECO:0000256" key="5">
    <source>
        <dbReference type="ARBA" id="ARBA00022927"/>
    </source>
</evidence>
<evidence type="ECO:0000256" key="3">
    <source>
        <dbReference type="ARBA" id="ARBA00022448"/>
    </source>
</evidence>
<dbReference type="EMBL" id="JBCLYO010000001">
    <property type="protein sequence ID" value="KAL0096066.1"/>
    <property type="molecule type" value="Genomic_DNA"/>
</dbReference>
<evidence type="ECO:0000256" key="1">
    <source>
        <dbReference type="ARBA" id="ARBA00004567"/>
    </source>
</evidence>
<keyword evidence="4" id="KW-0509">mRNA transport</keyword>
<evidence type="ECO:0000313" key="11">
    <source>
        <dbReference type="EMBL" id="KAL0096066.1"/>
    </source>
</evidence>
<dbReference type="InterPro" id="IPR036903">
    <property type="entry name" value="Nup98_auto-Pept-S59_dom_sf"/>
</dbReference>
<dbReference type="InterPro" id="IPR037665">
    <property type="entry name" value="Nucleoporin_S59-like"/>
</dbReference>
<name>A0ABR3BBI5_PHYBL</name>
<keyword evidence="8" id="KW-0539">Nucleus</keyword>